<organism evidence="1 2">
    <name type="scientific">Streptacidiphilus cavernicola</name>
    <dbReference type="NCBI Taxonomy" id="3342716"/>
    <lineage>
        <taxon>Bacteria</taxon>
        <taxon>Bacillati</taxon>
        <taxon>Actinomycetota</taxon>
        <taxon>Actinomycetes</taxon>
        <taxon>Kitasatosporales</taxon>
        <taxon>Streptomycetaceae</taxon>
        <taxon>Streptacidiphilus</taxon>
    </lineage>
</organism>
<dbReference type="EMBL" id="JBHEZZ010000014">
    <property type="protein sequence ID" value="MFC1404375.1"/>
    <property type="molecule type" value="Genomic_DNA"/>
</dbReference>
<reference evidence="1 2" key="1">
    <citation type="submission" date="2024-09" db="EMBL/GenBank/DDBJ databases">
        <authorList>
            <person name="Lee S.D."/>
        </authorList>
    </citation>
    <scope>NUCLEOTIDE SEQUENCE [LARGE SCALE GENOMIC DNA]</scope>
    <source>
        <strain evidence="1 2">N1-5</strain>
    </source>
</reference>
<keyword evidence="1" id="KW-0808">Transferase</keyword>
<comment type="caution">
    <text evidence="1">The sequence shown here is derived from an EMBL/GenBank/DDBJ whole genome shotgun (WGS) entry which is preliminary data.</text>
</comment>
<dbReference type="EC" id="2.1.1.-" evidence="1"/>
<gene>
    <name evidence="1" type="ORF">ACEZDJ_24065</name>
</gene>
<dbReference type="RefSeq" id="WP_030265366.1">
    <property type="nucleotide sequence ID" value="NZ_JBHEZZ010000014.1"/>
</dbReference>
<dbReference type="Gene3D" id="3.40.50.150">
    <property type="entry name" value="Vaccinia Virus protein VP39"/>
    <property type="match status" value="1"/>
</dbReference>
<evidence type="ECO:0000313" key="2">
    <source>
        <dbReference type="Proteomes" id="UP001592528"/>
    </source>
</evidence>
<name>A0ABV6USE7_9ACTN</name>
<dbReference type="GO" id="GO:0032259">
    <property type="term" value="P:methylation"/>
    <property type="evidence" value="ECO:0007669"/>
    <property type="project" value="UniProtKB-KW"/>
</dbReference>
<dbReference type="InterPro" id="IPR029063">
    <property type="entry name" value="SAM-dependent_MTases_sf"/>
</dbReference>
<proteinExistence type="predicted"/>
<dbReference type="SUPFAM" id="SSF53335">
    <property type="entry name" value="S-adenosyl-L-methionine-dependent methyltransferases"/>
    <property type="match status" value="1"/>
</dbReference>
<protein>
    <submittedName>
        <fullName evidence="1">Class I SAM-dependent methyltransferase</fullName>
        <ecNumber evidence="1">2.1.1.-</ecNumber>
    </submittedName>
</protein>
<dbReference type="Proteomes" id="UP001592528">
    <property type="component" value="Unassembled WGS sequence"/>
</dbReference>
<keyword evidence="1" id="KW-0489">Methyltransferase</keyword>
<sequence>MPSQTAQPKAPRPERLDDIPGWFFANDRVLFDWFLGDFQREVHGDLLELGVYLGKSAVLLGHYLHPDEKLTVCDLFDSEVADDEANGAEVADFYQSTLSRVRFEQNYLAFHDTLPEIIQAPTSALADGRVPAGSCRFVHVDASHLYEHVVGDIQVAREVLLPDGVVVLDDYRTEHTPGVAAAVWQAVLDHGLHPICVSPQKFYGTWGDPEPARTALRSALAQWPDRGSADHSLAGEDFIQMWGKGEPPAFPLSRFHGEAQAAARTGEQRGDAARAPQSSARLKRLAADWLPPVVTRAVVRRRRRSG</sequence>
<dbReference type="GO" id="GO:0008168">
    <property type="term" value="F:methyltransferase activity"/>
    <property type="evidence" value="ECO:0007669"/>
    <property type="project" value="UniProtKB-KW"/>
</dbReference>
<accession>A0ABV6USE7</accession>
<evidence type="ECO:0000313" key="1">
    <source>
        <dbReference type="EMBL" id="MFC1404375.1"/>
    </source>
</evidence>
<keyword evidence="2" id="KW-1185">Reference proteome</keyword>
<dbReference type="Pfam" id="PF13578">
    <property type="entry name" value="Methyltransf_24"/>
    <property type="match status" value="1"/>
</dbReference>